<dbReference type="InterPro" id="IPR036397">
    <property type="entry name" value="RNaseH_sf"/>
</dbReference>
<sequence length="606" mass="67855">MKAEIATYVSMCLTCAKVKIEYQKPSGLLVQPEIPQWKWENITMDFVTKLPKTTTGQDTIWVIVDRLTKSAHFLPNREDDTLKKLTRLYLKEVVSKHGVPVSIISDRNGKFTSHFLKSLNKALGTRLDMSTAYHPETDGQSERTIQMLEDMLRSCVLDFGKGWDKHLPLVEFSYNNSYHTSIKTAPFEALYGRKCRSPIYWAEVRDSQLTGPEIIHETTEKIIIAKVGTVAYRLELLKKLSRVHSTFHVSKLKKCMADEPLAIPLDEIQVDDKLNFIKEPVEVMDREVKRLKQSRIPIVKVRWNSRRGPDHLGTCLTWMSLLDLCEVYLPVPVMTILVISISLDSSKDSVGIPAGRVILFDYTPVSPDYSPASDLESDPSKDPSSDHIPPLTATSLFLSSDNDTTDSDSPDIPPPPTHGTPFTEITSSTQRSPVIPRRRVMILAPGQPIPHGRPYRYHLNGPIHMMIARKRVGPLPTHHLAMRHSADHSSSDSSSEVSSDFHSDASSDSSSRHSLSDHSSPDLLSNSAGPSRKRRRSPMTSVPALPFVSGALSPVRADLIPSPKKVRDSGYSADVEVDTRETSLRDDIIVRGNEEPHLEQDIDPEI</sequence>
<dbReference type="GO" id="GO:0003964">
    <property type="term" value="F:RNA-directed DNA polymerase activity"/>
    <property type="evidence" value="ECO:0007669"/>
    <property type="project" value="UniProtKB-KW"/>
</dbReference>
<dbReference type="InterPro" id="IPR001584">
    <property type="entry name" value="Integrase_cat-core"/>
</dbReference>
<proteinExistence type="predicted"/>
<dbReference type="InterPro" id="IPR056924">
    <property type="entry name" value="SH3_Tf2-1"/>
</dbReference>
<keyword evidence="3" id="KW-0695">RNA-directed DNA polymerase</keyword>
<dbReference type="InterPro" id="IPR012337">
    <property type="entry name" value="RNaseH-like_sf"/>
</dbReference>
<keyword evidence="4" id="KW-1185">Reference proteome</keyword>
<feature type="compositionally biased region" description="Basic and acidic residues" evidence="1">
    <location>
        <begin position="499"/>
        <end position="520"/>
    </location>
</feature>
<evidence type="ECO:0000313" key="4">
    <source>
        <dbReference type="Proteomes" id="UP001151760"/>
    </source>
</evidence>
<dbReference type="Gene3D" id="3.30.420.10">
    <property type="entry name" value="Ribonuclease H-like superfamily/Ribonuclease H"/>
    <property type="match status" value="1"/>
</dbReference>
<organism evidence="3 4">
    <name type="scientific">Tanacetum coccineum</name>
    <dbReference type="NCBI Taxonomy" id="301880"/>
    <lineage>
        <taxon>Eukaryota</taxon>
        <taxon>Viridiplantae</taxon>
        <taxon>Streptophyta</taxon>
        <taxon>Embryophyta</taxon>
        <taxon>Tracheophyta</taxon>
        <taxon>Spermatophyta</taxon>
        <taxon>Magnoliopsida</taxon>
        <taxon>eudicotyledons</taxon>
        <taxon>Gunneridae</taxon>
        <taxon>Pentapetalae</taxon>
        <taxon>asterids</taxon>
        <taxon>campanulids</taxon>
        <taxon>Asterales</taxon>
        <taxon>Asteraceae</taxon>
        <taxon>Asteroideae</taxon>
        <taxon>Anthemideae</taxon>
        <taxon>Anthemidinae</taxon>
        <taxon>Tanacetum</taxon>
    </lineage>
</organism>
<dbReference type="PROSITE" id="PS50994">
    <property type="entry name" value="INTEGRASE"/>
    <property type="match status" value="1"/>
</dbReference>
<feature type="region of interest" description="Disordered" evidence="1">
    <location>
        <begin position="370"/>
        <end position="437"/>
    </location>
</feature>
<keyword evidence="3" id="KW-0548">Nucleotidyltransferase</keyword>
<reference evidence="3" key="2">
    <citation type="submission" date="2022-01" db="EMBL/GenBank/DDBJ databases">
        <authorList>
            <person name="Yamashiro T."/>
            <person name="Shiraishi A."/>
            <person name="Satake H."/>
            <person name="Nakayama K."/>
        </authorList>
    </citation>
    <scope>NUCLEOTIDE SEQUENCE</scope>
</reference>
<name>A0ABQ4Z521_9ASTR</name>
<dbReference type="PANTHER" id="PTHR45835:SF103">
    <property type="entry name" value="RNA-DIRECTED DNA POLYMERASE"/>
    <property type="match status" value="1"/>
</dbReference>
<evidence type="ECO:0000256" key="1">
    <source>
        <dbReference type="SAM" id="MobiDB-lite"/>
    </source>
</evidence>
<evidence type="ECO:0000259" key="2">
    <source>
        <dbReference type="PROSITE" id="PS50994"/>
    </source>
</evidence>
<keyword evidence="3" id="KW-0808">Transferase</keyword>
<evidence type="ECO:0000313" key="3">
    <source>
        <dbReference type="EMBL" id="GJS84701.1"/>
    </source>
</evidence>
<dbReference type="PANTHER" id="PTHR45835">
    <property type="entry name" value="YALI0A06105P"/>
    <property type="match status" value="1"/>
</dbReference>
<reference evidence="3" key="1">
    <citation type="journal article" date="2022" name="Int. J. Mol. Sci.">
        <title>Draft Genome of Tanacetum Coccineum: Genomic Comparison of Closely Related Tanacetum-Family Plants.</title>
        <authorList>
            <person name="Yamashiro T."/>
            <person name="Shiraishi A."/>
            <person name="Nakayama K."/>
            <person name="Satake H."/>
        </authorList>
    </citation>
    <scope>NUCLEOTIDE SEQUENCE</scope>
</reference>
<feature type="domain" description="Integrase catalytic" evidence="2">
    <location>
        <begin position="31"/>
        <end position="194"/>
    </location>
</feature>
<protein>
    <submittedName>
        <fullName evidence="3">Reverse transcriptase domain-containing protein</fullName>
    </submittedName>
</protein>
<feature type="region of interest" description="Disordered" evidence="1">
    <location>
        <begin position="482"/>
        <end position="546"/>
    </location>
</feature>
<accession>A0ABQ4Z521</accession>
<gene>
    <name evidence="3" type="ORF">Tco_0751242</name>
</gene>
<dbReference type="Proteomes" id="UP001151760">
    <property type="component" value="Unassembled WGS sequence"/>
</dbReference>
<comment type="caution">
    <text evidence="3">The sequence shown here is derived from an EMBL/GenBank/DDBJ whole genome shotgun (WGS) entry which is preliminary data.</text>
</comment>
<dbReference type="EMBL" id="BQNB010010995">
    <property type="protein sequence ID" value="GJS84701.1"/>
    <property type="molecule type" value="Genomic_DNA"/>
</dbReference>
<dbReference type="Pfam" id="PF24626">
    <property type="entry name" value="SH3_Tf2-1"/>
    <property type="match status" value="1"/>
</dbReference>
<dbReference type="SUPFAM" id="SSF53098">
    <property type="entry name" value="Ribonuclease H-like"/>
    <property type="match status" value="1"/>
</dbReference>